<accession>A0A2H3B2S8</accession>
<feature type="signal peptide" evidence="1">
    <location>
        <begin position="1"/>
        <end position="21"/>
    </location>
</feature>
<evidence type="ECO:0000313" key="2">
    <source>
        <dbReference type="EMBL" id="PBK65219.1"/>
    </source>
</evidence>
<gene>
    <name evidence="2" type="ORF">ARMSODRAFT_978345</name>
</gene>
<dbReference type="EMBL" id="KZ293446">
    <property type="protein sequence ID" value="PBK65219.1"/>
    <property type="molecule type" value="Genomic_DNA"/>
</dbReference>
<dbReference type="Proteomes" id="UP000218334">
    <property type="component" value="Unassembled WGS sequence"/>
</dbReference>
<name>A0A2H3B2S8_9AGAR</name>
<organism evidence="2 3">
    <name type="scientific">Armillaria solidipes</name>
    <dbReference type="NCBI Taxonomy" id="1076256"/>
    <lineage>
        <taxon>Eukaryota</taxon>
        <taxon>Fungi</taxon>
        <taxon>Dikarya</taxon>
        <taxon>Basidiomycota</taxon>
        <taxon>Agaricomycotina</taxon>
        <taxon>Agaricomycetes</taxon>
        <taxon>Agaricomycetidae</taxon>
        <taxon>Agaricales</taxon>
        <taxon>Marasmiineae</taxon>
        <taxon>Physalacriaceae</taxon>
        <taxon>Armillaria</taxon>
    </lineage>
</organism>
<reference evidence="3" key="1">
    <citation type="journal article" date="2017" name="Nat. Ecol. Evol.">
        <title>Genome expansion and lineage-specific genetic innovations in the forest pathogenic fungi Armillaria.</title>
        <authorList>
            <person name="Sipos G."/>
            <person name="Prasanna A.N."/>
            <person name="Walter M.C."/>
            <person name="O'Connor E."/>
            <person name="Balint B."/>
            <person name="Krizsan K."/>
            <person name="Kiss B."/>
            <person name="Hess J."/>
            <person name="Varga T."/>
            <person name="Slot J."/>
            <person name="Riley R."/>
            <person name="Boka B."/>
            <person name="Rigling D."/>
            <person name="Barry K."/>
            <person name="Lee J."/>
            <person name="Mihaltcheva S."/>
            <person name="LaButti K."/>
            <person name="Lipzen A."/>
            <person name="Waldron R."/>
            <person name="Moloney N.M."/>
            <person name="Sperisen C."/>
            <person name="Kredics L."/>
            <person name="Vagvoelgyi C."/>
            <person name="Patrignani A."/>
            <person name="Fitzpatrick D."/>
            <person name="Nagy I."/>
            <person name="Doyle S."/>
            <person name="Anderson J.B."/>
            <person name="Grigoriev I.V."/>
            <person name="Gueldener U."/>
            <person name="Muensterkoetter M."/>
            <person name="Nagy L.G."/>
        </authorList>
    </citation>
    <scope>NUCLEOTIDE SEQUENCE [LARGE SCALE GENOMIC DNA]</scope>
    <source>
        <strain evidence="3">28-4</strain>
    </source>
</reference>
<evidence type="ECO:0000256" key="1">
    <source>
        <dbReference type="SAM" id="SignalP"/>
    </source>
</evidence>
<protein>
    <submittedName>
        <fullName evidence="2">Uncharacterized protein</fullName>
    </submittedName>
</protein>
<evidence type="ECO:0000313" key="3">
    <source>
        <dbReference type="Proteomes" id="UP000218334"/>
    </source>
</evidence>
<sequence>MWRIVMLNCDLSFHRCYLVSALLLSHDSTYEVGCEFDPRGLRTKPLGGGGFATDVRVRVLGHFLCRGCCSHMVFSVWPEIEFSPPKSDFQETETRLRKRFQLREQFPSSFLRAEIIGSQECYR</sequence>
<proteinExistence type="predicted"/>
<keyword evidence="3" id="KW-1185">Reference proteome</keyword>
<keyword evidence="1" id="KW-0732">Signal</keyword>
<feature type="chain" id="PRO_5013803226" evidence="1">
    <location>
        <begin position="22"/>
        <end position="123"/>
    </location>
</feature>
<dbReference type="AlphaFoldDB" id="A0A2H3B2S8"/>